<keyword evidence="3 5" id="KW-0347">Helicase</keyword>
<keyword evidence="1 5" id="KW-0547">Nucleotide-binding</keyword>
<dbReference type="GO" id="GO:0000725">
    <property type="term" value="P:recombinational repair"/>
    <property type="evidence" value="ECO:0007669"/>
    <property type="project" value="TreeGrafter"/>
</dbReference>
<evidence type="ECO:0000256" key="3">
    <source>
        <dbReference type="ARBA" id="ARBA00022806"/>
    </source>
</evidence>
<protein>
    <submittedName>
        <fullName evidence="7">DNA helicase-2 / ATP-dependent DNA helicase PcrA</fullName>
    </submittedName>
</protein>
<dbReference type="InterPro" id="IPR014016">
    <property type="entry name" value="UvrD-like_ATP-bd"/>
</dbReference>
<evidence type="ECO:0000313" key="8">
    <source>
        <dbReference type="Proteomes" id="UP000199300"/>
    </source>
</evidence>
<dbReference type="PROSITE" id="PS51198">
    <property type="entry name" value="UVRD_HELICASE_ATP_BIND"/>
    <property type="match status" value="1"/>
</dbReference>
<dbReference type="OrthoDB" id="9787585at2"/>
<accession>A0A1H8MJW7</accession>
<dbReference type="GO" id="GO:0003677">
    <property type="term" value="F:DNA binding"/>
    <property type="evidence" value="ECO:0007669"/>
    <property type="project" value="InterPro"/>
</dbReference>
<name>A0A1H8MJW7_9BACI</name>
<dbReference type="Gene3D" id="1.10.10.160">
    <property type="match status" value="1"/>
</dbReference>
<dbReference type="GO" id="GO:0043138">
    <property type="term" value="F:3'-5' DNA helicase activity"/>
    <property type="evidence" value="ECO:0007669"/>
    <property type="project" value="TreeGrafter"/>
</dbReference>
<dbReference type="SUPFAM" id="SSF52540">
    <property type="entry name" value="P-loop containing nucleoside triphosphate hydrolases"/>
    <property type="match status" value="1"/>
</dbReference>
<dbReference type="PANTHER" id="PTHR11070">
    <property type="entry name" value="UVRD / RECB / PCRA DNA HELICASE FAMILY MEMBER"/>
    <property type="match status" value="1"/>
</dbReference>
<dbReference type="STRING" id="872970.SAMN04488134_104178"/>
<feature type="binding site" evidence="5">
    <location>
        <begin position="232"/>
        <end position="239"/>
    </location>
    <ligand>
        <name>ATP</name>
        <dbReference type="ChEBI" id="CHEBI:30616"/>
    </ligand>
</feature>
<organism evidence="7 8">
    <name type="scientific">Amphibacillus marinus</name>
    <dbReference type="NCBI Taxonomy" id="872970"/>
    <lineage>
        <taxon>Bacteria</taxon>
        <taxon>Bacillati</taxon>
        <taxon>Bacillota</taxon>
        <taxon>Bacilli</taxon>
        <taxon>Bacillales</taxon>
        <taxon>Bacillaceae</taxon>
        <taxon>Amphibacillus</taxon>
    </lineage>
</organism>
<dbReference type="RefSeq" id="WP_091496653.1">
    <property type="nucleotide sequence ID" value="NZ_FODJ01000004.1"/>
</dbReference>
<dbReference type="InterPro" id="IPR000212">
    <property type="entry name" value="DNA_helicase_UvrD/REP"/>
</dbReference>
<dbReference type="EMBL" id="FODJ01000004">
    <property type="protein sequence ID" value="SEO17528.1"/>
    <property type="molecule type" value="Genomic_DNA"/>
</dbReference>
<evidence type="ECO:0000256" key="5">
    <source>
        <dbReference type="PROSITE-ProRule" id="PRU00560"/>
    </source>
</evidence>
<dbReference type="InterPro" id="IPR027417">
    <property type="entry name" value="P-loop_NTPase"/>
</dbReference>
<dbReference type="Proteomes" id="UP000199300">
    <property type="component" value="Unassembled WGS sequence"/>
</dbReference>
<keyword evidence="8" id="KW-1185">Reference proteome</keyword>
<dbReference type="Gene3D" id="3.40.50.300">
    <property type="entry name" value="P-loop containing nucleotide triphosphate hydrolases"/>
    <property type="match status" value="3"/>
</dbReference>
<evidence type="ECO:0000256" key="2">
    <source>
        <dbReference type="ARBA" id="ARBA00022801"/>
    </source>
</evidence>
<reference evidence="7 8" key="1">
    <citation type="submission" date="2016-10" db="EMBL/GenBank/DDBJ databases">
        <authorList>
            <person name="de Groot N.N."/>
        </authorList>
    </citation>
    <scope>NUCLEOTIDE SEQUENCE [LARGE SCALE GENOMIC DNA]</scope>
    <source>
        <strain evidence="7 8">CGMCC 1.10434</strain>
    </source>
</reference>
<feature type="domain" description="UvrD-like helicase ATP-binding" evidence="6">
    <location>
        <begin position="211"/>
        <end position="608"/>
    </location>
</feature>
<dbReference type="InterPro" id="IPR013986">
    <property type="entry name" value="DExx_box_DNA_helicase_dom_sf"/>
</dbReference>
<keyword evidence="4 5" id="KW-0067">ATP-binding</keyword>
<evidence type="ECO:0000259" key="6">
    <source>
        <dbReference type="PROSITE" id="PS51198"/>
    </source>
</evidence>
<dbReference type="GO" id="GO:0005524">
    <property type="term" value="F:ATP binding"/>
    <property type="evidence" value="ECO:0007669"/>
    <property type="project" value="UniProtKB-UniRule"/>
</dbReference>
<gene>
    <name evidence="7" type="ORF">SAMN04488134_104178</name>
</gene>
<evidence type="ECO:0000256" key="4">
    <source>
        <dbReference type="ARBA" id="ARBA00022840"/>
    </source>
</evidence>
<dbReference type="GO" id="GO:0016787">
    <property type="term" value="F:hydrolase activity"/>
    <property type="evidence" value="ECO:0007669"/>
    <property type="project" value="UniProtKB-UniRule"/>
</dbReference>
<proteinExistence type="predicted"/>
<dbReference type="InterPro" id="IPR027785">
    <property type="entry name" value="UvrD-like_helicase_C"/>
</dbReference>
<dbReference type="InterPro" id="IPR048228">
    <property type="entry name" value="HelD_bacillota"/>
</dbReference>
<keyword evidence="2 5" id="KW-0378">Hydrolase</keyword>
<dbReference type="GO" id="GO:0005829">
    <property type="term" value="C:cytosol"/>
    <property type="evidence" value="ECO:0007669"/>
    <property type="project" value="TreeGrafter"/>
</dbReference>
<dbReference type="PANTHER" id="PTHR11070:SF17">
    <property type="entry name" value="DNA HELICASE IV"/>
    <property type="match status" value="1"/>
</dbReference>
<sequence>MSENKDWQQEFDRVKYVSQFVNQKIQRIKKYMTTLKERVIDIRKDFWDDVTVNLSELDDAIETQASLKQQAEFLSERERSHGQLGQQLSKLLDLKEKPYFGRIDFIEQGDRQTEEIYIGTASLMDEQEEEFLVYDWRAPISSMYYDYAPGPAAYEAVTEKVDGEITLKRQYVIKQGQLTGMFDTGLTIGDHLLQSVLGESSDTKMKSIVATIQREQNKIIRNEKSRILVVQGVAGSGKTSAALQRVAYLLYRYREELKADQMILFSPNPLFNSYVASVLPELGEENIKQMTFYHYVDQQLGNRFTVESPFEQLEATLKQREQHDQVRLQAMHYKSSEAYQHHVDAFLEQLKAQGLVFRNIRFRNQLLFNKDTLNHFFYQLPSNMSIQNRLVKMTEWLLTNLKEKERGFLKAEWLEDELELLDKADFQEAYYEMQSEQEEQFESYNDSEKEALYLKAKWLRKQLKPLRQKITQFKYVDTMKTYLQLFEQEGTAEMKDEEWQHIARFTKQHITQRYLTWEDATPFLYFERMLIGFDENRMIKHIILDEAQDYSTFQLKYLARIYPSCRMTLLGDVNQAIYYHALSEQNVLQHHHYDEQSFITLWRSYRSTKQIIEFSKAFMPNGSKIEAFNRSGSLPVVLEVENKTIAEHKLYEAIDGYTNKGFNNIAVITKTLKEAEELANLIKPTYPESHLVNIESHTFNPGVQIIPTYLAKGIEFDAVIVYNASATHYQDELERNLLYTGCTRAMHALTVIAIEEVSAYIKEVPTQFYHYYKVHQISGKQ</sequence>
<dbReference type="Pfam" id="PF13538">
    <property type="entry name" value="UvrD_C_2"/>
    <property type="match status" value="1"/>
</dbReference>
<dbReference type="AlphaFoldDB" id="A0A1H8MJW7"/>
<evidence type="ECO:0000256" key="1">
    <source>
        <dbReference type="ARBA" id="ARBA00022741"/>
    </source>
</evidence>
<evidence type="ECO:0000313" key="7">
    <source>
        <dbReference type="EMBL" id="SEO17528.1"/>
    </source>
</evidence>
<dbReference type="NCBIfam" id="NF041464">
    <property type="entry name" value="HelD_BACSU"/>
    <property type="match status" value="1"/>
</dbReference>